<gene>
    <name evidence="2" type="ORF">Tci_859226</name>
</gene>
<accession>A0A699RNP0</accession>
<comment type="caution">
    <text evidence="2">The sequence shown here is derived from an EMBL/GenBank/DDBJ whole genome shotgun (WGS) entry which is preliminary data.</text>
</comment>
<proteinExistence type="predicted"/>
<dbReference type="AlphaFoldDB" id="A0A699RNP0"/>
<evidence type="ECO:0000256" key="1">
    <source>
        <dbReference type="SAM" id="MobiDB-lite"/>
    </source>
</evidence>
<evidence type="ECO:0000313" key="2">
    <source>
        <dbReference type="EMBL" id="GFC87256.1"/>
    </source>
</evidence>
<dbReference type="EMBL" id="BKCJ011109375">
    <property type="protein sequence ID" value="GFC87256.1"/>
    <property type="molecule type" value="Genomic_DNA"/>
</dbReference>
<feature type="region of interest" description="Disordered" evidence="1">
    <location>
        <begin position="1"/>
        <end position="20"/>
    </location>
</feature>
<reference evidence="2" key="1">
    <citation type="journal article" date="2019" name="Sci. Rep.">
        <title>Draft genome of Tanacetum cinerariifolium, the natural source of mosquito coil.</title>
        <authorList>
            <person name="Yamashiro T."/>
            <person name="Shiraishi A."/>
            <person name="Satake H."/>
            <person name="Nakayama K."/>
        </authorList>
    </citation>
    <scope>NUCLEOTIDE SEQUENCE</scope>
</reference>
<organism evidence="2">
    <name type="scientific">Tanacetum cinerariifolium</name>
    <name type="common">Dalmatian daisy</name>
    <name type="synonym">Chrysanthemum cinerariifolium</name>
    <dbReference type="NCBI Taxonomy" id="118510"/>
    <lineage>
        <taxon>Eukaryota</taxon>
        <taxon>Viridiplantae</taxon>
        <taxon>Streptophyta</taxon>
        <taxon>Embryophyta</taxon>
        <taxon>Tracheophyta</taxon>
        <taxon>Spermatophyta</taxon>
        <taxon>Magnoliopsida</taxon>
        <taxon>eudicotyledons</taxon>
        <taxon>Gunneridae</taxon>
        <taxon>Pentapetalae</taxon>
        <taxon>asterids</taxon>
        <taxon>campanulids</taxon>
        <taxon>Asterales</taxon>
        <taxon>Asteraceae</taxon>
        <taxon>Asteroideae</taxon>
        <taxon>Anthemideae</taxon>
        <taxon>Anthemidinae</taxon>
        <taxon>Tanacetum</taxon>
    </lineage>
</organism>
<feature type="non-terminal residue" evidence="2">
    <location>
        <position position="81"/>
    </location>
</feature>
<protein>
    <submittedName>
        <fullName evidence="2">Uncharacterized protein</fullName>
    </submittedName>
</protein>
<name>A0A699RNP0_TANCI</name>
<sequence>MDLEHAEKVLSMQDTDEAEPAKVGEVIEVVTSAKLMTEVVTTAATTITAAQMPKDSAPRRRRGVIIQDPKETAIASVIMHS</sequence>